<name>A0A8H4LPF3_9HYPO</name>
<proteinExistence type="predicted"/>
<dbReference type="Proteomes" id="UP000554235">
    <property type="component" value="Unassembled WGS sequence"/>
</dbReference>
<feature type="transmembrane region" description="Helical" evidence="1">
    <location>
        <begin position="229"/>
        <end position="253"/>
    </location>
</feature>
<organism evidence="2 3">
    <name type="scientific">Fusarium albosuccineum</name>
    <dbReference type="NCBI Taxonomy" id="1237068"/>
    <lineage>
        <taxon>Eukaryota</taxon>
        <taxon>Fungi</taxon>
        <taxon>Dikarya</taxon>
        <taxon>Ascomycota</taxon>
        <taxon>Pezizomycotina</taxon>
        <taxon>Sordariomycetes</taxon>
        <taxon>Hypocreomycetidae</taxon>
        <taxon>Hypocreales</taxon>
        <taxon>Nectriaceae</taxon>
        <taxon>Fusarium</taxon>
        <taxon>Fusarium decemcellulare species complex</taxon>
    </lineage>
</organism>
<evidence type="ECO:0000313" key="3">
    <source>
        <dbReference type="Proteomes" id="UP000554235"/>
    </source>
</evidence>
<keyword evidence="1" id="KW-0812">Transmembrane</keyword>
<keyword evidence="3" id="KW-1185">Reference proteome</keyword>
<evidence type="ECO:0000313" key="2">
    <source>
        <dbReference type="EMBL" id="KAF4471174.1"/>
    </source>
</evidence>
<protein>
    <submittedName>
        <fullName evidence="2">Uncharacterized protein</fullName>
    </submittedName>
</protein>
<evidence type="ECO:0000256" key="1">
    <source>
        <dbReference type="SAM" id="Phobius"/>
    </source>
</evidence>
<comment type="caution">
    <text evidence="2">The sequence shown here is derived from an EMBL/GenBank/DDBJ whole genome shotgun (WGS) entry which is preliminary data.</text>
</comment>
<reference evidence="2 3" key="1">
    <citation type="submission" date="2020-01" db="EMBL/GenBank/DDBJ databases">
        <title>Identification and distribution of gene clusters putatively required for synthesis of sphingolipid metabolism inhibitors in phylogenetically diverse species of the filamentous fungus Fusarium.</title>
        <authorList>
            <person name="Kim H.-S."/>
            <person name="Busman M."/>
            <person name="Brown D.W."/>
            <person name="Divon H."/>
            <person name="Uhlig S."/>
            <person name="Proctor R.H."/>
        </authorList>
    </citation>
    <scope>NUCLEOTIDE SEQUENCE [LARGE SCALE GENOMIC DNA]</scope>
    <source>
        <strain evidence="2 3">NRRL 20459</strain>
    </source>
</reference>
<dbReference type="EMBL" id="JAADYS010000243">
    <property type="protein sequence ID" value="KAF4471174.1"/>
    <property type="molecule type" value="Genomic_DNA"/>
</dbReference>
<dbReference type="OrthoDB" id="4364105at2759"/>
<gene>
    <name evidence="2" type="ORF">FALBO_1917</name>
</gene>
<accession>A0A8H4LPF3</accession>
<keyword evidence="1" id="KW-1133">Transmembrane helix</keyword>
<keyword evidence="1" id="KW-0472">Membrane</keyword>
<sequence>MSSNITPSSATATATEWVALTTPYEPPLSCQSNWKRTTVAWTQDGSSAVLALVSEPISTCYPSGWDDTEAGSRFSFSPAVCPSGWVYWKMARETDSSPATSTAYCCESGYTFDWFGGAQQLASTLVPNQCARWVKSTTGMSDEDGTITATASDIEQNDSVITPDGTLMVHQAWAISWAASDTAHLSPQPPALYSGETVASWDPHESVPSDRPVEEPVNDHVNMYISNSAVWFLMVGLPIIAVLLISSCCWCCIRNRRKEKRRRQAAAMDSITPEAGIEHSSVKPIS</sequence>
<dbReference type="AlphaFoldDB" id="A0A8H4LPF3"/>